<evidence type="ECO:0000313" key="4">
    <source>
        <dbReference type="Proteomes" id="UP001594288"/>
    </source>
</evidence>
<name>A0ABV6YQH9_UNCEI</name>
<dbReference type="PANTHER" id="PTHR41775:SF1">
    <property type="entry name" value="PEPTIDASE M6-LIKE DOMAIN-CONTAINING PROTEIN"/>
    <property type="match status" value="1"/>
</dbReference>
<feature type="domain" description="Peptidase M6-like" evidence="2">
    <location>
        <begin position="62"/>
        <end position="196"/>
    </location>
</feature>
<gene>
    <name evidence="3" type="ORF">ACFL2Z_05375</name>
</gene>
<dbReference type="InterPro" id="IPR008757">
    <property type="entry name" value="Peptidase_M6-like_domain"/>
</dbReference>
<evidence type="ECO:0000313" key="3">
    <source>
        <dbReference type="EMBL" id="MFC1800315.1"/>
    </source>
</evidence>
<reference evidence="3 4" key="1">
    <citation type="submission" date="2024-09" db="EMBL/GenBank/DDBJ databases">
        <authorList>
            <person name="D'Angelo T."/>
        </authorList>
    </citation>
    <scope>NUCLEOTIDE SEQUENCE [LARGE SCALE GENOMIC DNA]</scope>
    <source>
        <strain evidence="3">SAG AM-311-F02</strain>
    </source>
</reference>
<comment type="caution">
    <text evidence="3">The sequence shown here is derived from an EMBL/GenBank/DDBJ whole genome shotgun (WGS) entry which is preliminary data.</text>
</comment>
<keyword evidence="1" id="KW-0732">Signal</keyword>
<dbReference type="Proteomes" id="UP001594288">
    <property type="component" value="Unassembled WGS sequence"/>
</dbReference>
<evidence type="ECO:0000259" key="2">
    <source>
        <dbReference type="Pfam" id="PF05547"/>
    </source>
</evidence>
<dbReference type="PANTHER" id="PTHR41775">
    <property type="entry name" value="SECRETED PROTEIN-RELATED"/>
    <property type="match status" value="1"/>
</dbReference>
<feature type="chain" id="PRO_5047341700" evidence="1">
    <location>
        <begin position="21"/>
        <end position="237"/>
    </location>
</feature>
<keyword evidence="4" id="KW-1185">Reference proteome</keyword>
<evidence type="ECO:0000256" key="1">
    <source>
        <dbReference type="SAM" id="SignalP"/>
    </source>
</evidence>
<feature type="signal peptide" evidence="1">
    <location>
        <begin position="1"/>
        <end position="20"/>
    </location>
</feature>
<protein>
    <submittedName>
        <fullName evidence="3">Immune inhibitor A domain-containing protein</fullName>
    </submittedName>
</protein>
<accession>A0ABV6YQH9</accession>
<dbReference type="EMBL" id="JBHPEI010000115">
    <property type="protein sequence ID" value="MFC1800315.1"/>
    <property type="molecule type" value="Genomic_DNA"/>
</dbReference>
<organism evidence="3 4">
    <name type="scientific">Eiseniibacteriota bacterium</name>
    <dbReference type="NCBI Taxonomy" id="2212470"/>
    <lineage>
        <taxon>Bacteria</taxon>
        <taxon>Candidatus Eiseniibacteriota</taxon>
    </lineage>
</organism>
<proteinExistence type="predicted"/>
<sequence length="237" mass="26632">MRLVTIAIAFTLAAAAMASAMPVRPDHLERLIREGRVEDAREVLTLGSFELEQRSAKALPESVKVLVLLVDFADVEADTILHARRAYHDLLFNSEEEWSMRNYYDWSSYGELDVAGEVYGWFILPEMHSYYSNNRKGMGPYPRNAQKMVEDAVDAADETVDFSRFDNDGPDGIPSSGDDDGVVDYLFVIHAGQGYEWTLNPNHIHSHVANIPAKPVAGITWSSFCREIGYSSPEERL</sequence>
<dbReference type="Pfam" id="PF05547">
    <property type="entry name" value="Peptidase_M6"/>
    <property type="match status" value="1"/>
</dbReference>